<dbReference type="SUPFAM" id="SSF55021">
    <property type="entry name" value="ACT-like"/>
    <property type="match status" value="2"/>
</dbReference>
<evidence type="ECO:0000313" key="10">
    <source>
        <dbReference type="EMBL" id="MBK5897495.1"/>
    </source>
</evidence>
<dbReference type="NCBIfam" id="TIGR00119">
    <property type="entry name" value="acolac_sm"/>
    <property type="match status" value="1"/>
</dbReference>
<keyword evidence="11" id="KW-1185">Reference proteome</keyword>
<dbReference type="PROSITE" id="PS51671">
    <property type="entry name" value="ACT"/>
    <property type="match status" value="1"/>
</dbReference>
<evidence type="ECO:0000256" key="1">
    <source>
        <dbReference type="ARBA" id="ARBA00004974"/>
    </source>
</evidence>
<evidence type="ECO:0000256" key="3">
    <source>
        <dbReference type="ARBA" id="ARBA00006341"/>
    </source>
</evidence>
<name>A0ABS1J0B2_9FIRM</name>
<dbReference type="Proteomes" id="UP000604730">
    <property type="component" value="Unassembled WGS sequence"/>
</dbReference>
<keyword evidence="8 10" id="KW-0808">Transferase</keyword>
<keyword evidence="6 8" id="KW-0100">Branched-chain amino acid biosynthesis</keyword>
<comment type="catalytic activity">
    <reaction evidence="7 8">
        <text>2 pyruvate + H(+) = (2S)-2-acetolactate + CO2</text>
        <dbReference type="Rhea" id="RHEA:25249"/>
        <dbReference type="ChEBI" id="CHEBI:15361"/>
        <dbReference type="ChEBI" id="CHEBI:15378"/>
        <dbReference type="ChEBI" id="CHEBI:16526"/>
        <dbReference type="ChEBI" id="CHEBI:58476"/>
        <dbReference type="EC" id="2.2.1.6"/>
    </reaction>
</comment>
<organism evidence="10 11">
    <name type="scientific">Catonella massiliensis</name>
    <dbReference type="NCBI Taxonomy" id="2799636"/>
    <lineage>
        <taxon>Bacteria</taxon>
        <taxon>Bacillati</taxon>
        <taxon>Bacillota</taxon>
        <taxon>Clostridia</taxon>
        <taxon>Lachnospirales</taxon>
        <taxon>Lachnospiraceae</taxon>
        <taxon>Catonella</taxon>
    </lineage>
</organism>
<dbReference type="NCBIfam" id="NF008864">
    <property type="entry name" value="PRK11895.1"/>
    <property type="match status" value="1"/>
</dbReference>
<sequence>MNKIVFSVFVDNTSGVLSRVAGLFSRRGFNIDSLTVSETERPVYSRMTIVSHGDDQVFDQIVKQLAKLEDVKEVKVLHPDSSVTRELILVKLKASQAERQGIIATSDIFRAKIVDVSSESLTVELTGNQTKIEAFLNLLGKEKILEMVRTGVTGLERGSKARGEMWDD</sequence>
<proteinExistence type="inferred from homology"/>
<dbReference type="Pfam" id="PF10369">
    <property type="entry name" value="ALS_ss_C"/>
    <property type="match status" value="1"/>
</dbReference>
<evidence type="ECO:0000259" key="9">
    <source>
        <dbReference type="PROSITE" id="PS51671"/>
    </source>
</evidence>
<evidence type="ECO:0000256" key="4">
    <source>
        <dbReference type="ARBA" id="ARBA00011744"/>
    </source>
</evidence>
<dbReference type="InterPro" id="IPR027271">
    <property type="entry name" value="Acetolactate_synth/TF_NikR_C"/>
</dbReference>
<comment type="pathway">
    <text evidence="1 8">Amino-acid biosynthesis; L-isoleucine biosynthesis; L-isoleucine from 2-oxobutanoate: step 1/4.</text>
</comment>
<dbReference type="Gene3D" id="3.30.70.260">
    <property type="match status" value="1"/>
</dbReference>
<reference evidence="10 11" key="1">
    <citation type="submission" date="2021-01" db="EMBL/GenBank/DDBJ databases">
        <title>Isolation and description of Catonella massiliensis sp. nov., a novel Catonella species, isolated from a stable periodontitis subject.</title>
        <authorList>
            <person name="Antezack A."/>
            <person name="Boxberger M."/>
            <person name="La Scola B."/>
            <person name="Monnet-Corti V."/>
        </authorList>
    </citation>
    <scope>NUCLEOTIDE SEQUENCE [LARGE SCALE GENOMIC DNA]</scope>
    <source>
        <strain evidence="10 11">Marseille-Q4567</strain>
    </source>
</reference>
<dbReference type="InterPro" id="IPR054480">
    <property type="entry name" value="AHAS_small-like_ACT"/>
</dbReference>
<evidence type="ECO:0000256" key="6">
    <source>
        <dbReference type="ARBA" id="ARBA00023304"/>
    </source>
</evidence>
<comment type="subunit">
    <text evidence="4 8">Dimer of large and small chains.</text>
</comment>
<comment type="function">
    <text evidence="8">Catalyzes the conversion of 2 pyruvate molecules into acetolactate in the first common step of the biosynthetic pathway of the branched-amino acids such as leucine, isoleucine, and valine.</text>
</comment>
<comment type="caution">
    <text evidence="10">The sequence shown here is derived from an EMBL/GenBank/DDBJ whole genome shotgun (WGS) entry which is preliminary data.</text>
</comment>
<gene>
    <name evidence="10" type="primary">ilvN</name>
    <name evidence="10" type="ORF">JJN12_06850</name>
</gene>
<dbReference type="InterPro" id="IPR039557">
    <property type="entry name" value="AHAS_ACT"/>
</dbReference>
<feature type="domain" description="ACT" evidence="9">
    <location>
        <begin position="5"/>
        <end position="79"/>
    </location>
</feature>
<dbReference type="Pfam" id="PF22629">
    <property type="entry name" value="ACT_AHAS_ss"/>
    <property type="match status" value="1"/>
</dbReference>
<evidence type="ECO:0000256" key="7">
    <source>
        <dbReference type="ARBA" id="ARBA00048670"/>
    </source>
</evidence>
<dbReference type="PANTHER" id="PTHR30239">
    <property type="entry name" value="ACETOLACTATE SYNTHASE SMALL SUBUNIT"/>
    <property type="match status" value="1"/>
</dbReference>
<evidence type="ECO:0000256" key="8">
    <source>
        <dbReference type="RuleBase" id="RU368092"/>
    </source>
</evidence>
<comment type="similarity">
    <text evidence="3 8">Belongs to the acetolactate synthase small subunit family.</text>
</comment>
<evidence type="ECO:0000313" key="11">
    <source>
        <dbReference type="Proteomes" id="UP000604730"/>
    </source>
</evidence>
<dbReference type="EC" id="2.2.1.6" evidence="8"/>
<dbReference type="RefSeq" id="WP_208428972.1">
    <property type="nucleotide sequence ID" value="NZ_JAEPRJ010000001.1"/>
</dbReference>
<dbReference type="InterPro" id="IPR002912">
    <property type="entry name" value="ACT_dom"/>
</dbReference>
<dbReference type="InterPro" id="IPR045865">
    <property type="entry name" value="ACT-like_dom_sf"/>
</dbReference>
<dbReference type="InterPro" id="IPR004789">
    <property type="entry name" value="Acetalactate_synth_ssu"/>
</dbReference>
<dbReference type="InterPro" id="IPR019455">
    <property type="entry name" value="Acetolactate_synth_ssu_C"/>
</dbReference>
<dbReference type="CDD" id="cd04878">
    <property type="entry name" value="ACT_AHAS"/>
    <property type="match status" value="1"/>
</dbReference>
<dbReference type="GO" id="GO:0003984">
    <property type="term" value="F:acetolactate synthase activity"/>
    <property type="evidence" value="ECO:0007669"/>
    <property type="project" value="UniProtKB-EC"/>
</dbReference>
<dbReference type="EMBL" id="JAEPRJ010000001">
    <property type="protein sequence ID" value="MBK5897495.1"/>
    <property type="molecule type" value="Genomic_DNA"/>
</dbReference>
<protein>
    <recommendedName>
        <fullName evidence="8">Acetolactate synthase small subunit</fullName>
        <shortName evidence="8">AHAS</shortName>
        <shortName evidence="8">ALS</shortName>
        <ecNumber evidence="8">2.2.1.6</ecNumber>
    </recommendedName>
    <alternativeName>
        <fullName evidence="8">Acetohydroxy-acid synthase small subunit</fullName>
    </alternativeName>
</protein>
<keyword evidence="5 8" id="KW-0028">Amino-acid biosynthesis</keyword>
<comment type="pathway">
    <text evidence="2 8">Amino-acid biosynthesis; L-valine biosynthesis; L-valine from pyruvate: step 1/4.</text>
</comment>
<accession>A0ABS1J0B2</accession>
<evidence type="ECO:0000256" key="2">
    <source>
        <dbReference type="ARBA" id="ARBA00005025"/>
    </source>
</evidence>
<dbReference type="Gene3D" id="3.30.70.1150">
    <property type="entry name" value="ACT-like. Chain A, domain 2"/>
    <property type="match status" value="1"/>
</dbReference>
<dbReference type="PANTHER" id="PTHR30239:SF0">
    <property type="entry name" value="ACETOLACTATE SYNTHASE SMALL SUBUNIT 1, CHLOROPLASTIC"/>
    <property type="match status" value="1"/>
</dbReference>
<evidence type="ECO:0000256" key="5">
    <source>
        <dbReference type="ARBA" id="ARBA00022605"/>
    </source>
</evidence>